<feature type="compositionally biased region" description="Polar residues" evidence="1">
    <location>
        <begin position="251"/>
        <end position="265"/>
    </location>
</feature>
<name>A0ABQ8S1C6_PERAM</name>
<feature type="region of interest" description="Disordered" evidence="1">
    <location>
        <begin position="1"/>
        <end position="44"/>
    </location>
</feature>
<reference evidence="2 3" key="1">
    <citation type="journal article" date="2022" name="Allergy">
        <title>Genome assembly and annotation of Periplaneta americana reveal a comprehensive cockroach allergen profile.</title>
        <authorList>
            <person name="Wang L."/>
            <person name="Xiong Q."/>
            <person name="Saelim N."/>
            <person name="Wang L."/>
            <person name="Nong W."/>
            <person name="Wan A.T."/>
            <person name="Shi M."/>
            <person name="Liu X."/>
            <person name="Cao Q."/>
            <person name="Hui J.H.L."/>
            <person name="Sookrung N."/>
            <person name="Leung T.F."/>
            <person name="Tungtrongchitr A."/>
            <person name="Tsui S.K.W."/>
        </authorList>
    </citation>
    <scope>NUCLEOTIDE SEQUENCE [LARGE SCALE GENOMIC DNA]</scope>
    <source>
        <strain evidence="2">PWHHKU_190912</strain>
    </source>
</reference>
<feature type="compositionally biased region" description="Polar residues" evidence="1">
    <location>
        <begin position="126"/>
        <end position="136"/>
    </location>
</feature>
<accession>A0ABQ8S1C6</accession>
<sequence length="660" mass="73256">MCSGLGGTSPRPSPSDEKPGMEQQLQQGSLFSQDASHQQQQQNMQHFQQQLQLQQQSQLQQQQQFLQQQQQQQQGGIQGTVLGILSGQQSLFTQHLTPQQQQMYQQHMQLQHQAQHLKKIRRSLPHSASDQAQPIRQQRKDVGVGQSMMTGQHLLNSQAVPPHLVNNPAVSQHLMGGQGVPLSQHLASSQSVVSHMMSRHALGGHLVTSQPVMSSGITVSSGLQQVPCSTPLGTPQGTPVGTPRGPRDTGGDSSDTLSETDSQKSLRMRRKLPSIPSHQEAISLPSSKKRSYSPLRQTSLDGMLPRTSNLMLPRPSASETNLRKISLGVDPVPRPGSALGLLQEKVIVPASSVVSSSGMRTTTSGITTTTSVYSSPLADLASCLPPDLRHLLNTSGITDSIPYGKQLPTYMRNLKEQLRDEIKSATSDRRRLLGFLDKDREARLRRERDKFEALRDPLKRCLAKQSWPVANLNAATEDFRDSVFVPPLPENLPELRARIINALTAIDMDTLSRVWDELAYQLDVCRVTREAHIEHLMDVQRKLASPVMGRSRKMRGHRRQLSDPKIHPPFSPIKEDGSLESDYDRGYGGYLHPSLKPPYKAYEYESIDDMGWRGEWDPSQSYLASSYAAAGGALRETAINSVLDEDRYLSSSRYQYPPSP</sequence>
<comment type="caution">
    <text evidence="2">The sequence shown here is derived from an EMBL/GenBank/DDBJ whole genome shotgun (WGS) entry which is preliminary data.</text>
</comment>
<evidence type="ECO:0000256" key="1">
    <source>
        <dbReference type="SAM" id="MobiDB-lite"/>
    </source>
</evidence>
<feature type="region of interest" description="Disordered" evidence="1">
    <location>
        <begin position="222"/>
        <end position="317"/>
    </location>
</feature>
<evidence type="ECO:0000313" key="2">
    <source>
        <dbReference type="EMBL" id="KAJ4427726.1"/>
    </source>
</evidence>
<feature type="compositionally biased region" description="Basic residues" evidence="1">
    <location>
        <begin position="550"/>
        <end position="559"/>
    </location>
</feature>
<feature type="region of interest" description="Disordered" evidence="1">
    <location>
        <begin position="124"/>
        <end position="143"/>
    </location>
</feature>
<keyword evidence="3" id="KW-1185">Reference proteome</keyword>
<organism evidence="2 3">
    <name type="scientific">Periplaneta americana</name>
    <name type="common">American cockroach</name>
    <name type="synonym">Blatta americana</name>
    <dbReference type="NCBI Taxonomy" id="6978"/>
    <lineage>
        <taxon>Eukaryota</taxon>
        <taxon>Metazoa</taxon>
        <taxon>Ecdysozoa</taxon>
        <taxon>Arthropoda</taxon>
        <taxon>Hexapoda</taxon>
        <taxon>Insecta</taxon>
        <taxon>Pterygota</taxon>
        <taxon>Neoptera</taxon>
        <taxon>Polyneoptera</taxon>
        <taxon>Dictyoptera</taxon>
        <taxon>Blattodea</taxon>
        <taxon>Blattoidea</taxon>
        <taxon>Blattidae</taxon>
        <taxon>Blattinae</taxon>
        <taxon>Periplaneta</taxon>
    </lineage>
</organism>
<protein>
    <submittedName>
        <fullName evidence="2">Uncharacterized protein</fullName>
    </submittedName>
</protein>
<dbReference type="Proteomes" id="UP001148838">
    <property type="component" value="Unassembled WGS sequence"/>
</dbReference>
<proteinExistence type="predicted"/>
<gene>
    <name evidence="2" type="ORF">ANN_25378</name>
</gene>
<feature type="compositionally biased region" description="Polar residues" evidence="1">
    <location>
        <begin position="222"/>
        <end position="239"/>
    </location>
</feature>
<feature type="compositionally biased region" description="Polar residues" evidence="1">
    <location>
        <begin position="294"/>
        <end position="310"/>
    </location>
</feature>
<feature type="compositionally biased region" description="Polar residues" evidence="1">
    <location>
        <begin position="23"/>
        <end position="37"/>
    </location>
</feature>
<dbReference type="EMBL" id="JAJSOF020000038">
    <property type="protein sequence ID" value="KAJ4427726.1"/>
    <property type="molecule type" value="Genomic_DNA"/>
</dbReference>
<feature type="region of interest" description="Disordered" evidence="1">
    <location>
        <begin position="548"/>
        <end position="578"/>
    </location>
</feature>
<evidence type="ECO:0000313" key="3">
    <source>
        <dbReference type="Proteomes" id="UP001148838"/>
    </source>
</evidence>